<evidence type="ECO:0000313" key="1">
    <source>
        <dbReference type="EMBL" id="CAH0478537.1"/>
    </source>
</evidence>
<dbReference type="AlphaFoldDB" id="A0AAU9KWA2"/>
<gene>
    <name evidence="1" type="ORF">PBS003_LOCUS5229</name>
</gene>
<organism evidence="1 2">
    <name type="scientific">Peronospora belbahrii</name>
    <dbReference type="NCBI Taxonomy" id="622444"/>
    <lineage>
        <taxon>Eukaryota</taxon>
        <taxon>Sar</taxon>
        <taxon>Stramenopiles</taxon>
        <taxon>Oomycota</taxon>
        <taxon>Peronosporomycetes</taxon>
        <taxon>Peronosporales</taxon>
        <taxon>Peronosporaceae</taxon>
        <taxon>Peronospora</taxon>
    </lineage>
</organism>
<proteinExistence type="predicted"/>
<protein>
    <submittedName>
        <fullName evidence="1">Uncharacterized protein</fullName>
    </submittedName>
</protein>
<reference evidence="1" key="1">
    <citation type="submission" date="2021-11" db="EMBL/GenBank/DDBJ databases">
        <authorList>
            <person name="Islam A."/>
            <person name="Islam S."/>
            <person name="Flora M.S."/>
            <person name="Rahman M."/>
            <person name="Ziaur R.M."/>
            <person name="Epstein J.H."/>
            <person name="Hassan M."/>
            <person name="Klassen M."/>
            <person name="Woodard K."/>
            <person name="Webb A."/>
            <person name="Webby R.J."/>
            <person name="El Zowalaty M.E."/>
        </authorList>
    </citation>
    <scope>NUCLEOTIDE SEQUENCE</scope>
    <source>
        <strain evidence="1">Pbs3</strain>
    </source>
</reference>
<name>A0AAU9KWA2_9STRA</name>
<dbReference type="EMBL" id="CAKKTJ010000258">
    <property type="protein sequence ID" value="CAH0478537.1"/>
    <property type="molecule type" value="Genomic_DNA"/>
</dbReference>
<dbReference type="Proteomes" id="UP001160483">
    <property type="component" value="Unassembled WGS sequence"/>
</dbReference>
<accession>A0AAU9KWA2</accession>
<sequence>MGTLLGKFEAVGIEYRNTQETDLEFILALELLLLDTIGGLAVGMDTGVASCATATLSAMATLATKYTRMVLSPKETGEWGKSFRLECVGNNDALTIVQKER</sequence>
<comment type="caution">
    <text evidence="1">The sequence shown here is derived from an EMBL/GenBank/DDBJ whole genome shotgun (WGS) entry which is preliminary data.</text>
</comment>
<evidence type="ECO:0000313" key="2">
    <source>
        <dbReference type="Proteomes" id="UP001160483"/>
    </source>
</evidence>